<evidence type="ECO:0000256" key="2">
    <source>
        <dbReference type="ARBA" id="ARBA00023125"/>
    </source>
</evidence>
<reference evidence="6" key="1">
    <citation type="submission" date="2006-12" db="EMBL/GenBank/DDBJ databases">
        <title>Complete sequence of chromosome 2 of Paracoccus denitrificans PD1222.</title>
        <authorList>
            <person name="Copeland A."/>
            <person name="Lucas S."/>
            <person name="Lapidus A."/>
            <person name="Barry K."/>
            <person name="Detter J.C."/>
            <person name="Glavina del Rio T."/>
            <person name="Hammon N."/>
            <person name="Israni S."/>
            <person name="Dalin E."/>
            <person name="Tice H."/>
            <person name="Pitluck S."/>
            <person name="Munk A.C."/>
            <person name="Brettin T."/>
            <person name="Bruce D."/>
            <person name="Han C."/>
            <person name="Tapia R."/>
            <person name="Gilna P."/>
            <person name="Schmutz J."/>
            <person name="Larimer F."/>
            <person name="Land M."/>
            <person name="Hauser L."/>
            <person name="Kyrpides N."/>
            <person name="Lykidis A."/>
            <person name="Spiro S."/>
            <person name="Richardson D.J."/>
            <person name="Moir J.W.B."/>
            <person name="Ferguson S.J."/>
            <person name="van Spanning R.J.M."/>
            <person name="Richardson P."/>
        </authorList>
    </citation>
    <scope>NUCLEOTIDE SEQUENCE [LARGE SCALE GENOMIC DNA]</scope>
    <source>
        <strain evidence="6">Pd 1222</strain>
    </source>
</reference>
<evidence type="ECO:0000313" key="5">
    <source>
        <dbReference type="EMBL" id="ABL71582.1"/>
    </source>
</evidence>
<keyword evidence="3" id="KW-0804">Transcription</keyword>
<dbReference type="Pfam" id="PF12802">
    <property type="entry name" value="MarR_2"/>
    <property type="match status" value="1"/>
</dbReference>
<protein>
    <submittedName>
        <fullName evidence="5">Transcriptional regulator, MarR family</fullName>
    </submittedName>
</protein>
<name>A1B7T8_PARDP</name>
<feature type="domain" description="HTH marR-type" evidence="4">
    <location>
        <begin position="8"/>
        <end position="141"/>
    </location>
</feature>
<dbReference type="PANTHER" id="PTHR33164:SF64">
    <property type="entry name" value="TRANSCRIPTIONAL REGULATOR SLYA"/>
    <property type="match status" value="1"/>
</dbReference>
<dbReference type="InterPro" id="IPR039422">
    <property type="entry name" value="MarR/SlyA-like"/>
</dbReference>
<sequence>MTHDLSLRSRFGIRFSLLARRWRRSIEAQLAQAGLTDATWVPLVHLQETGGGITQKDLAALVGVDGSSLVRVLDILAREGLIERRRDEADGRARLIHLTPAGKVRVGEIRKELGRAEEAILVDLSDTEIGDMLRHFETIERRMIALDGKADPGGRP</sequence>
<dbReference type="STRING" id="318586.Pden_3512"/>
<dbReference type="HOGENOM" id="CLU_083287_18_2_5"/>
<keyword evidence="1" id="KW-0805">Transcription regulation</keyword>
<evidence type="ECO:0000259" key="4">
    <source>
        <dbReference type="PROSITE" id="PS50995"/>
    </source>
</evidence>
<dbReference type="OrthoDB" id="582199at2"/>
<organism evidence="5 6">
    <name type="scientific">Paracoccus denitrificans (strain Pd 1222)</name>
    <dbReference type="NCBI Taxonomy" id="318586"/>
    <lineage>
        <taxon>Bacteria</taxon>
        <taxon>Pseudomonadati</taxon>
        <taxon>Pseudomonadota</taxon>
        <taxon>Alphaproteobacteria</taxon>
        <taxon>Rhodobacterales</taxon>
        <taxon>Paracoccaceae</taxon>
        <taxon>Paracoccus</taxon>
    </lineage>
</organism>
<dbReference type="InterPro" id="IPR000835">
    <property type="entry name" value="HTH_MarR-typ"/>
</dbReference>
<evidence type="ECO:0000313" key="6">
    <source>
        <dbReference type="Proteomes" id="UP000000361"/>
    </source>
</evidence>
<dbReference type="SUPFAM" id="SSF46785">
    <property type="entry name" value="Winged helix' DNA-binding domain"/>
    <property type="match status" value="1"/>
</dbReference>
<dbReference type="GO" id="GO:0006950">
    <property type="term" value="P:response to stress"/>
    <property type="evidence" value="ECO:0007669"/>
    <property type="project" value="TreeGrafter"/>
</dbReference>
<gene>
    <name evidence="5" type="ordered locus">Pden_3512</name>
</gene>
<dbReference type="GO" id="GO:0003700">
    <property type="term" value="F:DNA-binding transcription factor activity"/>
    <property type="evidence" value="ECO:0007669"/>
    <property type="project" value="InterPro"/>
</dbReference>
<dbReference type="GO" id="GO:0003677">
    <property type="term" value="F:DNA binding"/>
    <property type="evidence" value="ECO:0007669"/>
    <property type="project" value="UniProtKB-KW"/>
</dbReference>
<dbReference type="InterPro" id="IPR036390">
    <property type="entry name" value="WH_DNA-bd_sf"/>
</dbReference>
<proteinExistence type="predicted"/>
<dbReference type="PRINTS" id="PR00598">
    <property type="entry name" value="HTHMARR"/>
</dbReference>
<accession>A1B7T8</accession>
<dbReference type="EnsemblBacteria" id="ABL71582">
    <property type="protein sequence ID" value="ABL71582"/>
    <property type="gene ID" value="Pden_3512"/>
</dbReference>
<dbReference type="InterPro" id="IPR036388">
    <property type="entry name" value="WH-like_DNA-bd_sf"/>
</dbReference>
<evidence type="ECO:0000256" key="3">
    <source>
        <dbReference type="ARBA" id="ARBA00023163"/>
    </source>
</evidence>
<dbReference type="EMBL" id="CP000490">
    <property type="protein sequence ID" value="ABL71582.1"/>
    <property type="molecule type" value="Genomic_DNA"/>
</dbReference>
<dbReference type="InterPro" id="IPR023187">
    <property type="entry name" value="Tscrpt_reg_MarR-type_CS"/>
</dbReference>
<dbReference type="GeneID" id="93453167"/>
<dbReference type="Gene3D" id="1.10.10.10">
    <property type="entry name" value="Winged helix-like DNA-binding domain superfamily/Winged helix DNA-binding domain"/>
    <property type="match status" value="1"/>
</dbReference>
<dbReference type="PANTHER" id="PTHR33164">
    <property type="entry name" value="TRANSCRIPTIONAL REGULATOR, MARR FAMILY"/>
    <property type="match status" value="1"/>
</dbReference>
<keyword evidence="2" id="KW-0238">DNA-binding</keyword>
<dbReference type="SMART" id="SM00347">
    <property type="entry name" value="HTH_MARR"/>
    <property type="match status" value="1"/>
</dbReference>
<dbReference type="eggNOG" id="COG1846">
    <property type="taxonomic scope" value="Bacteria"/>
</dbReference>
<dbReference type="KEGG" id="pde:Pden_3512"/>
<dbReference type="RefSeq" id="WP_011749758.1">
    <property type="nucleotide sequence ID" value="NC_008687.1"/>
</dbReference>
<dbReference type="PROSITE" id="PS01117">
    <property type="entry name" value="HTH_MARR_1"/>
    <property type="match status" value="1"/>
</dbReference>
<evidence type="ECO:0000256" key="1">
    <source>
        <dbReference type="ARBA" id="ARBA00023015"/>
    </source>
</evidence>
<keyword evidence="6" id="KW-1185">Reference proteome</keyword>
<dbReference type="PROSITE" id="PS50995">
    <property type="entry name" value="HTH_MARR_2"/>
    <property type="match status" value="1"/>
</dbReference>
<dbReference type="AlphaFoldDB" id="A1B7T8"/>
<dbReference type="Proteomes" id="UP000000361">
    <property type="component" value="Chromosome 2"/>
</dbReference>